<reference evidence="1 2" key="1">
    <citation type="submission" date="2024-06" db="EMBL/GenBank/DDBJ databases">
        <authorList>
            <person name="Kraege A."/>
            <person name="Thomma B."/>
        </authorList>
    </citation>
    <scope>NUCLEOTIDE SEQUENCE [LARGE SCALE GENOMIC DNA]</scope>
</reference>
<dbReference type="Proteomes" id="UP001497392">
    <property type="component" value="Unassembled WGS sequence"/>
</dbReference>
<sequence>MDALLANYAGCKCSIAALLKHVTLPAERRDDPAPQLMLALLHSASLETLSALCRALVEAECSAHVAALFAKAIRSDHNHVKRLAELLIYMLREKHMPATVHLLTMMLAQRADGDVAMVLMHMLGLGVPEAGMLGAALVDAGAALLACNAEVALARCAWPQDATCRTLCGAALSIGRADVSARIMAMMLDQGHHAAVLDTLMGATPLESSKAVSQVLLRLADQQRYNVLANEITKIMEAAAVDGMTSDMARWIGILIRCGHARAWADIAGALHSRNRYWIVADIIEALVPCGSVAVDAQTIIWTHLGAAKCADYHISLVDRGKFEQACQLCAAAVLNGQALLVLEVVLAFIQDRDRADIVARKMVYLIEKDRADLAAQLSNALVNDRRFTESTKLAAALSSLCPVLPLLDCLREAGARVVPEVWHKLTASCMLSGSPQPVVKAHLLWG</sequence>
<protein>
    <submittedName>
        <fullName evidence="1">G8688 protein</fullName>
    </submittedName>
</protein>
<organism evidence="1 2">
    <name type="scientific">Coccomyxa viridis</name>
    <dbReference type="NCBI Taxonomy" id="1274662"/>
    <lineage>
        <taxon>Eukaryota</taxon>
        <taxon>Viridiplantae</taxon>
        <taxon>Chlorophyta</taxon>
        <taxon>core chlorophytes</taxon>
        <taxon>Trebouxiophyceae</taxon>
        <taxon>Trebouxiophyceae incertae sedis</taxon>
        <taxon>Coccomyxaceae</taxon>
        <taxon>Coccomyxa</taxon>
    </lineage>
</organism>
<comment type="caution">
    <text evidence="1">The sequence shown here is derived from an EMBL/GenBank/DDBJ whole genome shotgun (WGS) entry which is preliminary data.</text>
</comment>
<gene>
    <name evidence="1" type="primary">g8688</name>
    <name evidence="1" type="ORF">VP750_LOCUS7804</name>
</gene>
<evidence type="ECO:0000313" key="2">
    <source>
        <dbReference type="Proteomes" id="UP001497392"/>
    </source>
</evidence>
<proteinExistence type="predicted"/>
<keyword evidence="2" id="KW-1185">Reference proteome</keyword>
<evidence type="ECO:0000313" key="1">
    <source>
        <dbReference type="EMBL" id="CAL5225898.1"/>
    </source>
</evidence>
<accession>A0ABP1G7Q4</accession>
<name>A0ABP1G7Q4_9CHLO</name>
<dbReference type="EMBL" id="CAXHTA020000015">
    <property type="protein sequence ID" value="CAL5225898.1"/>
    <property type="molecule type" value="Genomic_DNA"/>
</dbReference>